<keyword evidence="1" id="KW-0998">Cell outer membrane</keyword>
<organism evidence="4">
    <name type="scientific">marine metagenome</name>
    <dbReference type="NCBI Taxonomy" id="408172"/>
    <lineage>
        <taxon>unclassified sequences</taxon>
        <taxon>metagenomes</taxon>
        <taxon>ecological metagenomes</taxon>
    </lineage>
</organism>
<dbReference type="GO" id="GO:1990351">
    <property type="term" value="C:transporter complex"/>
    <property type="evidence" value="ECO:0007669"/>
    <property type="project" value="TreeGrafter"/>
</dbReference>
<evidence type="ECO:0000256" key="1">
    <source>
        <dbReference type="ARBA" id="ARBA00023237"/>
    </source>
</evidence>
<dbReference type="PANTHER" id="PTHR30189">
    <property type="entry name" value="LPS-ASSEMBLY PROTEIN"/>
    <property type="match status" value="1"/>
</dbReference>
<dbReference type="InterPro" id="IPR045659">
    <property type="entry name" value="LptD_2"/>
</dbReference>
<evidence type="ECO:0000259" key="3">
    <source>
        <dbReference type="Pfam" id="PF19838"/>
    </source>
</evidence>
<reference evidence="4" key="1">
    <citation type="submission" date="2018-05" db="EMBL/GenBank/DDBJ databases">
        <authorList>
            <person name="Lanie J.A."/>
            <person name="Ng W.-L."/>
            <person name="Kazmierczak K.M."/>
            <person name="Andrzejewski T.M."/>
            <person name="Davidsen T.M."/>
            <person name="Wayne K.J."/>
            <person name="Tettelin H."/>
            <person name="Glass J.I."/>
            <person name="Rusch D."/>
            <person name="Podicherti R."/>
            <person name="Tsui H.-C.T."/>
            <person name="Winkler M.E."/>
        </authorList>
    </citation>
    <scope>NUCLEOTIDE SEQUENCE</scope>
</reference>
<proteinExistence type="predicted"/>
<dbReference type="PANTHER" id="PTHR30189:SF1">
    <property type="entry name" value="LPS-ASSEMBLY PROTEIN LPTD"/>
    <property type="match status" value="1"/>
</dbReference>
<accession>A0A381N714</accession>
<dbReference type="Pfam" id="PF13100">
    <property type="entry name" value="OstA_2"/>
    <property type="match status" value="1"/>
</dbReference>
<protein>
    <submittedName>
        <fullName evidence="4">Uncharacterized protein</fullName>
    </submittedName>
</protein>
<feature type="domain" description="Organic solvent tolerance-like N-terminal" evidence="2">
    <location>
        <begin position="12"/>
        <end position="152"/>
    </location>
</feature>
<dbReference type="AlphaFoldDB" id="A0A381N714"/>
<gene>
    <name evidence="4" type="ORF">METZ01_LOCUS2292</name>
</gene>
<dbReference type="InterPro" id="IPR050218">
    <property type="entry name" value="LptD"/>
</dbReference>
<sequence>MIINCAKAINIEKTGQGSMIGNVKVVNDNQSITCDSLHYDSPNDILHGFGNARAWDNDYDLLADTLVYYSNLDSGIARGNAELSQNNQIITSHSIYYAKHAGEDAVSYTAEGDVTILEDERKATCGLAIYNREDQTTWLKLDPHVNEKDQTISGSEIILRYKDDVMEHLYIPDQAHVTTLTKGLREITTSNNDTAATTRSEVQFIDDLTGSSLQGFFDAGQMDSLQVEGMATTLYHVFEDSIYQGKNIASGDTIIMSFDGNNLDHIVVSGGSRGEYTPDSVTATIDGQIIYSSKIIDYMVDQEQTDLHGNAKIHYTNMDLDAGFINVDWKSNMLNATPQSNLDSNFIYQKPTILEQGRDPMTGDEMTYNLTSKKGRVTKGRTSADDGFYTGSNIRNQDKETFYIDNSTYTTCDLEVPHFHFASDEMKMINDDKVIARPIVLYITNIPIIGLPFGIFPHKAGRRQSGWIMPGYGESSYRGQFLDGFGYYWAPNEFWDSKLTTSLADRQGLTLRLTNNYRKRYGFSGGIHLETKQHFLSSLAKQDRDLLELGQNVKSDYVVRWNHNQVMRNNQTFRVNAKYYSSGDYNQRTGLDVERRLNQQAISNATYSKRWKKSNNSISVNLSSKRDLMVDNKADSNSVFYQSPTTIGKQLVITTNTLPKMSFRHGQSKLFKTNAVNKKWYHNISWNYSANLNNKLQNYYESIEDTSFEYIWDNSVQTSTKSAVTHSMSIAAPQKIFKYISLNPSIQLKSDWVDRTFLADTTTGSFQPVEQQGFAARTIFSSFNLGMNTKLYGLFPIKIGSIHSIRHVASPTIGYSYSPDYTKPLFGMDLGYFQEYTDNNGETTYFDRFSGTSAGSTPRQERQAMTFSLNNVFQAKKMDGDKEKKIDLFSWRMNTSYNFVADQFPLANLSSSLRAKVAKKLNLDLRLSHDFYQYDSTIGQRINSLNLNDSGIPKPRLINARLSTGFKFEGKRLGATKTEEDVQDTSVIGDNLDEPKFGNRSGGKNNVIPGGKLWSTSLSFSYSMNKANPSNPIETFWMSSNTSIQVTRNWRVQYNARFDVLNKDLVSHNFSIYRDLHCWEMSINWTPNGYGSGFYLKINVKSPTLQDLKLERRGGIFTRRANF</sequence>
<dbReference type="InterPro" id="IPR005653">
    <property type="entry name" value="OstA-like_N"/>
</dbReference>
<evidence type="ECO:0000313" key="4">
    <source>
        <dbReference type="EMBL" id="SUZ49438.1"/>
    </source>
</evidence>
<dbReference type="Pfam" id="PF19838">
    <property type="entry name" value="LptD_2"/>
    <property type="match status" value="1"/>
</dbReference>
<feature type="domain" description="LPS-assembly protein LptD central" evidence="3">
    <location>
        <begin position="434"/>
        <end position="932"/>
    </location>
</feature>
<dbReference type="GO" id="GO:0009279">
    <property type="term" value="C:cell outer membrane"/>
    <property type="evidence" value="ECO:0007669"/>
    <property type="project" value="TreeGrafter"/>
</dbReference>
<name>A0A381N714_9ZZZZ</name>
<dbReference type="EMBL" id="UINC01000116">
    <property type="protein sequence ID" value="SUZ49438.1"/>
    <property type="molecule type" value="Genomic_DNA"/>
</dbReference>
<keyword evidence="1" id="KW-0472">Membrane</keyword>
<evidence type="ECO:0000259" key="2">
    <source>
        <dbReference type="Pfam" id="PF13100"/>
    </source>
</evidence>
<dbReference type="Gene3D" id="2.60.450.10">
    <property type="entry name" value="Lipopolysaccharide (LPS) transport protein A like domain"/>
    <property type="match status" value="1"/>
</dbReference>